<keyword evidence="5" id="KW-0547">Nucleotide-binding</keyword>
<dbReference type="Gene3D" id="1.20.1560.10">
    <property type="entry name" value="ABC transporter type 1, transmembrane domain"/>
    <property type="match status" value="1"/>
</dbReference>
<evidence type="ECO:0000259" key="13">
    <source>
        <dbReference type="PROSITE" id="PS50990"/>
    </source>
</evidence>
<evidence type="ECO:0000313" key="14">
    <source>
        <dbReference type="EMBL" id="SBT18244.1"/>
    </source>
</evidence>
<dbReference type="PANTHER" id="PTHR43394">
    <property type="entry name" value="ATP-DEPENDENT PERMEASE MDL1, MITOCHONDRIAL"/>
    <property type="match status" value="1"/>
</dbReference>
<evidence type="ECO:0000313" key="15">
    <source>
        <dbReference type="EMBL" id="SBT22294.1"/>
    </source>
</evidence>
<dbReference type="InterPro" id="IPR005074">
    <property type="entry name" value="Peptidase_C39"/>
</dbReference>
<dbReference type="PANTHER" id="PTHR43394:SF1">
    <property type="entry name" value="ATP-BINDING CASSETTE SUB-FAMILY B MEMBER 10, MITOCHONDRIAL"/>
    <property type="match status" value="1"/>
</dbReference>
<dbReference type="InterPro" id="IPR017750">
    <property type="entry name" value="ATPase_T1SS"/>
</dbReference>
<evidence type="ECO:0000256" key="6">
    <source>
        <dbReference type="ARBA" id="ARBA00022801"/>
    </source>
</evidence>
<evidence type="ECO:0000259" key="11">
    <source>
        <dbReference type="PROSITE" id="PS50893"/>
    </source>
</evidence>
<dbReference type="AlphaFoldDB" id="A0A1C3JSQ0"/>
<dbReference type="CDD" id="cd18587">
    <property type="entry name" value="ABC_6TM_LapB_like"/>
    <property type="match status" value="1"/>
</dbReference>
<dbReference type="EMBL" id="FLRB01000017">
    <property type="protein sequence ID" value="SBT22294.1"/>
    <property type="molecule type" value="Genomic_DNA"/>
</dbReference>
<dbReference type="Gene3D" id="3.40.50.300">
    <property type="entry name" value="P-loop containing nucleotide triphosphate hydrolases"/>
    <property type="match status" value="1"/>
</dbReference>
<reference evidence="14 17" key="2">
    <citation type="submission" date="2016-06" db="EMBL/GenBank/DDBJ databases">
        <authorList>
            <person name="Kjaerup R.B."/>
            <person name="Dalgaard T.S."/>
            <person name="Juul-Madsen H.R."/>
        </authorList>
    </citation>
    <scope>NUCLEOTIDE SEQUENCE [LARGE SCALE GENOMIC DNA]</scope>
    <source>
        <strain evidence="14 17">CECT 5115</strain>
    </source>
</reference>
<keyword evidence="4 10" id="KW-0812">Transmembrane</keyword>
<feature type="transmembrane region" description="Helical" evidence="10">
    <location>
        <begin position="271"/>
        <end position="288"/>
    </location>
</feature>
<dbReference type="SUPFAM" id="SSF90123">
    <property type="entry name" value="ABC transporter transmembrane region"/>
    <property type="match status" value="1"/>
</dbReference>
<evidence type="ECO:0000313" key="16">
    <source>
        <dbReference type="Proteomes" id="UP000092840"/>
    </source>
</evidence>
<evidence type="ECO:0000256" key="1">
    <source>
        <dbReference type="ARBA" id="ARBA00004651"/>
    </source>
</evidence>
<keyword evidence="8 10" id="KW-1133">Transmembrane helix</keyword>
<dbReference type="InterPro" id="IPR036640">
    <property type="entry name" value="ABC1_TM_sf"/>
</dbReference>
<dbReference type="InterPro" id="IPR011527">
    <property type="entry name" value="ABC1_TM_dom"/>
</dbReference>
<feature type="transmembrane region" description="Helical" evidence="10">
    <location>
        <begin position="374"/>
        <end position="390"/>
    </location>
</feature>
<dbReference type="GO" id="GO:0015421">
    <property type="term" value="F:ABC-type oligopeptide transporter activity"/>
    <property type="evidence" value="ECO:0007669"/>
    <property type="project" value="TreeGrafter"/>
</dbReference>
<dbReference type="EMBL" id="FLRA01000018">
    <property type="protein sequence ID" value="SBT18244.1"/>
    <property type="molecule type" value="Genomic_DNA"/>
</dbReference>
<evidence type="ECO:0000256" key="4">
    <source>
        <dbReference type="ARBA" id="ARBA00022692"/>
    </source>
</evidence>
<evidence type="ECO:0000256" key="9">
    <source>
        <dbReference type="ARBA" id="ARBA00023136"/>
    </source>
</evidence>
<dbReference type="GO" id="GO:0005524">
    <property type="term" value="F:ATP binding"/>
    <property type="evidence" value="ECO:0007669"/>
    <property type="project" value="UniProtKB-KW"/>
</dbReference>
<comment type="subcellular location">
    <subcellularLocation>
        <location evidence="1">Cell membrane</location>
        <topology evidence="1">Multi-pass membrane protein</topology>
    </subcellularLocation>
</comment>
<evidence type="ECO:0000256" key="5">
    <source>
        <dbReference type="ARBA" id="ARBA00022741"/>
    </source>
</evidence>
<keyword evidence="6" id="KW-0378">Hydrolase</keyword>
<keyword evidence="9 10" id="KW-0472">Membrane</keyword>
<feature type="domain" description="ABC transmembrane type-1" evidence="12">
    <location>
        <begin position="237"/>
        <end position="515"/>
    </location>
</feature>
<gene>
    <name evidence="14" type="primary">apxIB</name>
    <name evidence="14" type="ORF">MGA5115_02365</name>
    <name evidence="15" type="ORF">MGA5116_02910</name>
</gene>
<dbReference type="GO" id="GO:0016887">
    <property type="term" value="F:ATP hydrolysis activity"/>
    <property type="evidence" value="ECO:0007669"/>
    <property type="project" value="InterPro"/>
</dbReference>
<dbReference type="PROSITE" id="PS50893">
    <property type="entry name" value="ABC_TRANSPORTER_2"/>
    <property type="match status" value="1"/>
</dbReference>
<evidence type="ECO:0000256" key="3">
    <source>
        <dbReference type="ARBA" id="ARBA00022475"/>
    </source>
</evidence>
<accession>A0A1C3JSQ0</accession>
<dbReference type="FunFam" id="3.40.50.300:FF:000299">
    <property type="entry name" value="ABC transporter ATP-binding protein/permease"/>
    <property type="match status" value="1"/>
</dbReference>
<dbReference type="CDD" id="cd02421">
    <property type="entry name" value="Peptidase_C39_likeD"/>
    <property type="match status" value="1"/>
</dbReference>
<dbReference type="Pfam" id="PF00005">
    <property type="entry name" value="ABC_tran"/>
    <property type="match status" value="1"/>
</dbReference>
<feature type="domain" description="ABC transporter" evidence="11">
    <location>
        <begin position="549"/>
        <end position="783"/>
    </location>
</feature>
<dbReference type="InterPro" id="IPR027417">
    <property type="entry name" value="P-loop_NTPase"/>
</dbReference>
<dbReference type="PROSITE" id="PS50929">
    <property type="entry name" value="ABC_TM1F"/>
    <property type="match status" value="1"/>
</dbReference>
<dbReference type="SUPFAM" id="SSF52540">
    <property type="entry name" value="P-loop containing nucleoside triphosphate hydrolases"/>
    <property type="match status" value="1"/>
</dbReference>
<evidence type="ECO:0000256" key="7">
    <source>
        <dbReference type="ARBA" id="ARBA00022840"/>
    </source>
</evidence>
<dbReference type="GO" id="GO:0006508">
    <property type="term" value="P:proteolysis"/>
    <property type="evidence" value="ECO:0007669"/>
    <property type="project" value="InterPro"/>
</dbReference>
<name>A0A1C3JSQ0_9GAMM</name>
<keyword evidence="2" id="KW-0813">Transport</keyword>
<evidence type="ECO:0000313" key="17">
    <source>
        <dbReference type="Proteomes" id="UP000092871"/>
    </source>
</evidence>
<evidence type="ECO:0000256" key="10">
    <source>
        <dbReference type="SAM" id="Phobius"/>
    </source>
</evidence>
<dbReference type="Gene3D" id="3.90.70.10">
    <property type="entry name" value="Cysteine proteinases"/>
    <property type="match status" value="1"/>
</dbReference>
<dbReference type="SMART" id="SM00382">
    <property type="entry name" value="AAA"/>
    <property type="match status" value="1"/>
</dbReference>
<dbReference type="GO" id="GO:0005886">
    <property type="term" value="C:plasma membrane"/>
    <property type="evidence" value="ECO:0007669"/>
    <property type="project" value="UniProtKB-SubCell"/>
</dbReference>
<proteinExistence type="predicted"/>
<dbReference type="PROSITE" id="PS50990">
    <property type="entry name" value="PEPTIDASE_C39"/>
    <property type="match status" value="1"/>
</dbReference>
<dbReference type="InterPro" id="IPR003593">
    <property type="entry name" value="AAA+_ATPase"/>
</dbReference>
<dbReference type="CDD" id="cd03245">
    <property type="entry name" value="ABCC_bacteriocin_exporters"/>
    <property type="match status" value="1"/>
</dbReference>
<protein>
    <submittedName>
        <fullName evidence="14">Toxin RTX-I translocation ATP-binding protein</fullName>
    </submittedName>
</protein>
<dbReference type="Pfam" id="PF00664">
    <property type="entry name" value="ABC_membrane"/>
    <property type="match status" value="1"/>
</dbReference>
<evidence type="ECO:0000256" key="8">
    <source>
        <dbReference type="ARBA" id="ARBA00022989"/>
    </source>
</evidence>
<keyword evidence="3" id="KW-1003">Cell membrane</keyword>
<dbReference type="Pfam" id="PF03412">
    <property type="entry name" value="Peptidase_C39"/>
    <property type="match status" value="1"/>
</dbReference>
<feature type="domain" description="Peptidase C39" evidence="13">
    <location>
        <begin position="77"/>
        <end position="200"/>
    </location>
</feature>
<dbReference type="GO" id="GO:0008233">
    <property type="term" value="F:peptidase activity"/>
    <property type="evidence" value="ECO:0007669"/>
    <property type="project" value="InterPro"/>
</dbReference>
<feature type="transmembrane region" description="Helical" evidence="10">
    <location>
        <begin position="343"/>
        <end position="368"/>
    </location>
</feature>
<organism evidence="14 17">
    <name type="scientific">Marinomonas gallaica</name>
    <dbReference type="NCBI Taxonomy" id="1806667"/>
    <lineage>
        <taxon>Bacteria</taxon>
        <taxon>Pseudomonadati</taxon>
        <taxon>Pseudomonadota</taxon>
        <taxon>Gammaproteobacteria</taxon>
        <taxon>Oceanospirillales</taxon>
        <taxon>Oceanospirillaceae</taxon>
        <taxon>Marinomonas</taxon>
    </lineage>
</organism>
<reference evidence="15 16" key="1">
    <citation type="submission" date="2016-06" db="EMBL/GenBank/DDBJ databases">
        <authorList>
            <person name="Rodrigo-Torres L."/>
            <person name="Arahal D.R."/>
        </authorList>
    </citation>
    <scope>NUCLEOTIDE SEQUENCE [LARGE SCALE GENOMIC DNA]</scope>
    <source>
        <strain evidence="15 16">CECT 5116</strain>
    </source>
</reference>
<dbReference type="Proteomes" id="UP000092840">
    <property type="component" value="Unassembled WGS sequence"/>
</dbReference>
<dbReference type="InterPro" id="IPR003439">
    <property type="entry name" value="ABC_transporter-like_ATP-bd"/>
</dbReference>
<evidence type="ECO:0000256" key="2">
    <source>
        <dbReference type="ARBA" id="ARBA00022448"/>
    </source>
</evidence>
<evidence type="ECO:0000259" key="12">
    <source>
        <dbReference type="PROSITE" id="PS50929"/>
    </source>
</evidence>
<dbReference type="NCBIfam" id="TIGR03375">
    <property type="entry name" value="type_I_sec_LssB"/>
    <property type="match status" value="1"/>
</dbReference>
<sequence>MFGLRNLFARKKKQGNQDVFNKKEVSETISAYENDDELKVNQPADFVGDPNNKSQDNAEVLKQVTSVTSSWSEVGDKLENVDPLLDCLVILSKHYNNPYTADGISAGLPVSKEGMTPELFARAAKKVGFVARFVKRPLDKISGVLMPAVLLLHDKKACVLLGVDKERGVAKILLPESGEGEVDLSIDELLSLYSGYCFFVRPQFKFDKRSQLEEGKSTNKHWFWGTIVSSWRIYRDVFIASLLINIFALVSPLFIMNVYDRVVPNNAFETLWVLAAGVTVVYVFDFLLRTLRSYFIDIAGKKSDILLSSNIFSKVNNITMASRPRSVGAFAKNLQDFDSIRDFITSASITTLVDIPFMFLIVGVIYLIGGPLGFVPIVTILLVFLYSLIIQKPLRHSIEEGQKTSVQKNAVLIESLSNAESVKINNAQGTLQHQWEQAVGNIADWGLKTRQLAQSCSSFAMVAQQMTTVVMVIVGVYMISEREMSMGALVACVMLTGRALAPMAQFAALAARYNHAKTAFKGLSEIMDSPVEQPDDVKFVHRPKFDGSFEFEDVSFSYPDQEQNAITNINLKIKAGEKVGIIGRIGSGKSTVGKLMMGLYGPSDGAVRIDGIDLRQINPVDLRRNVGAVSQDVTLFYGSIKENICFGVPYVEDEAIIRASDLSGVSEFANKKPSGLDSIVGERGHHLSGGQRQSVAISRALLFDPNILVLDEPTASMDNTTETRMRRRLDKIMGDKTLILITHKSSMLDLVDRLIVMDSGRILADGPKEHVFEALRQGKLKVS</sequence>
<feature type="transmembrane region" description="Helical" evidence="10">
    <location>
        <begin position="237"/>
        <end position="259"/>
    </location>
</feature>
<keyword evidence="7 14" id="KW-0067">ATP-binding</keyword>
<dbReference type="Proteomes" id="UP000092871">
    <property type="component" value="Unassembled WGS sequence"/>
</dbReference>
<keyword evidence="16" id="KW-1185">Reference proteome</keyword>
<dbReference type="InterPro" id="IPR039421">
    <property type="entry name" value="Type_1_exporter"/>
</dbReference>
<feature type="transmembrane region" description="Helical" evidence="10">
    <location>
        <begin position="458"/>
        <end position="480"/>
    </location>
</feature>